<sequence length="126" mass="14443">MTCKFVPTLEDIASRRVALLLYKDPDISQLSECEPFEDPTTEWNDLVSEKVSKLFLPAPLQSRLLVTASNDCLWIARFCALHHKYSEICGDNCQCLKRILLNSYLQPSGGLFDKQKFIDDLTRDNE</sequence>
<protein>
    <submittedName>
        <fullName evidence="1">Uncharacterized protein</fullName>
    </submittedName>
</protein>
<evidence type="ECO:0000313" key="2">
    <source>
        <dbReference type="Proteomes" id="UP000499080"/>
    </source>
</evidence>
<dbReference type="AlphaFoldDB" id="A0A4Y2D649"/>
<organism evidence="1 2">
    <name type="scientific">Araneus ventricosus</name>
    <name type="common">Orbweaver spider</name>
    <name type="synonym">Epeira ventricosa</name>
    <dbReference type="NCBI Taxonomy" id="182803"/>
    <lineage>
        <taxon>Eukaryota</taxon>
        <taxon>Metazoa</taxon>
        <taxon>Ecdysozoa</taxon>
        <taxon>Arthropoda</taxon>
        <taxon>Chelicerata</taxon>
        <taxon>Arachnida</taxon>
        <taxon>Araneae</taxon>
        <taxon>Araneomorphae</taxon>
        <taxon>Entelegynae</taxon>
        <taxon>Araneoidea</taxon>
        <taxon>Araneidae</taxon>
        <taxon>Araneus</taxon>
    </lineage>
</organism>
<gene>
    <name evidence="1" type="ORF">AVEN_180127_1</name>
</gene>
<reference evidence="1 2" key="1">
    <citation type="journal article" date="2019" name="Sci. Rep.">
        <title>Orb-weaving spider Araneus ventricosus genome elucidates the spidroin gene catalogue.</title>
        <authorList>
            <person name="Kono N."/>
            <person name="Nakamura H."/>
            <person name="Ohtoshi R."/>
            <person name="Moran D.A.P."/>
            <person name="Shinohara A."/>
            <person name="Yoshida Y."/>
            <person name="Fujiwara M."/>
            <person name="Mori M."/>
            <person name="Tomita M."/>
            <person name="Arakawa K."/>
        </authorList>
    </citation>
    <scope>NUCLEOTIDE SEQUENCE [LARGE SCALE GENOMIC DNA]</scope>
</reference>
<accession>A0A4Y2D649</accession>
<proteinExistence type="predicted"/>
<keyword evidence="2" id="KW-1185">Reference proteome</keyword>
<dbReference type="Proteomes" id="UP000499080">
    <property type="component" value="Unassembled WGS sequence"/>
</dbReference>
<evidence type="ECO:0000313" key="1">
    <source>
        <dbReference type="EMBL" id="GBM11566.1"/>
    </source>
</evidence>
<name>A0A4Y2D649_ARAVE</name>
<comment type="caution">
    <text evidence="1">The sequence shown here is derived from an EMBL/GenBank/DDBJ whole genome shotgun (WGS) entry which is preliminary data.</text>
</comment>
<dbReference type="EMBL" id="BGPR01000301">
    <property type="protein sequence ID" value="GBM11566.1"/>
    <property type="molecule type" value="Genomic_DNA"/>
</dbReference>